<feature type="domain" description="Maltokinase N-terminal cap" evidence="6">
    <location>
        <begin position="20"/>
        <end position="107"/>
    </location>
</feature>
<dbReference type="Proteomes" id="UP000313066">
    <property type="component" value="Unassembled WGS sequence"/>
</dbReference>
<keyword evidence="8" id="KW-1185">Reference proteome</keyword>
<evidence type="ECO:0000256" key="2">
    <source>
        <dbReference type="ARBA" id="ARBA00022741"/>
    </source>
</evidence>
<reference evidence="7 8" key="1">
    <citation type="submission" date="2019-10" db="EMBL/GenBank/DDBJ databases">
        <title>Nonomuraea sp. nov., isolated from Phyllanthus amarus.</title>
        <authorList>
            <person name="Klykleung N."/>
            <person name="Tanasupawat S."/>
        </authorList>
    </citation>
    <scope>NUCLEOTIDE SEQUENCE [LARGE SCALE GENOMIC DNA]</scope>
    <source>
        <strain evidence="7 8">CR1-09</strain>
    </source>
</reference>
<evidence type="ECO:0000256" key="1">
    <source>
        <dbReference type="ARBA" id="ARBA00022679"/>
    </source>
</evidence>
<evidence type="ECO:0000313" key="7">
    <source>
        <dbReference type="EMBL" id="KAB8180435.1"/>
    </source>
</evidence>
<dbReference type="GO" id="GO:0005524">
    <property type="term" value="F:ATP binding"/>
    <property type="evidence" value="ECO:0007669"/>
    <property type="project" value="UniProtKB-KW"/>
</dbReference>
<feature type="region of interest" description="Disordered" evidence="5">
    <location>
        <begin position="125"/>
        <end position="151"/>
    </location>
</feature>
<dbReference type="Pfam" id="PF18085">
    <property type="entry name" value="Mak_N_cap"/>
    <property type="match status" value="1"/>
</dbReference>
<keyword evidence="2" id="KW-0547">Nucleotide-binding</keyword>
<evidence type="ECO:0000256" key="4">
    <source>
        <dbReference type="ARBA" id="ARBA00022840"/>
    </source>
</evidence>
<keyword evidence="3" id="KW-0418">Kinase</keyword>
<organism evidence="7 8">
    <name type="scientific">Microbispora catharanthi</name>
    <dbReference type="NCBI Taxonomy" id="1712871"/>
    <lineage>
        <taxon>Bacteria</taxon>
        <taxon>Bacillati</taxon>
        <taxon>Actinomycetota</taxon>
        <taxon>Actinomycetes</taxon>
        <taxon>Streptosporangiales</taxon>
        <taxon>Streptosporangiaceae</taxon>
        <taxon>Microbispora</taxon>
    </lineage>
</organism>
<sequence>MAVIHHTTLTPSKLELLTSWLPTQPWYEGDGRRPELTKAGGFRLDDPQGEVGMEFMVVTDVSGDRPVSYHVPLTYRGAPLEGADRALIGTTEHGVLGRRWIYDGTHDPVLAAQLHALFVGDVEAQDQNESDTPDPSVTRSFTGAATPGPIRPTAVADAPHATDIVADVATADGTADATVDGAVDGGRGGRLTMRVTRVLRPGEADSAGVADVLGHVAAGWRLPDGAEARGVFAVITDAPR</sequence>
<protein>
    <submittedName>
        <fullName evidence="7">1,4-alpha-glucan branching protein</fullName>
    </submittedName>
</protein>
<keyword evidence="1" id="KW-0808">Transferase</keyword>
<dbReference type="GO" id="GO:0016301">
    <property type="term" value="F:kinase activity"/>
    <property type="evidence" value="ECO:0007669"/>
    <property type="project" value="UniProtKB-KW"/>
</dbReference>
<dbReference type="InterPro" id="IPR040999">
    <property type="entry name" value="Mak_N_cap"/>
</dbReference>
<comment type="caution">
    <text evidence="7">The sequence shown here is derived from an EMBL/GenBank/DDBJ whole genome shotgun (WGS) entry which is preliminary data.</text>
</comment>
<name>A0A5N6BJ43_9ACTN</name>
<evidence type="ECO:0000256" key="3">
    <source>
        <dbReference type="ARBA" id="ARBA00022777"/>
    </source>
</evidence>
<accession>A0A5N6BJ43</accession>
<dbReference type="EMBL" id="VDMA02000022">
    <property type="protein sequence ID" value="KAB8180435.1"/>
    <property type="molecule type" value="Genomic_DNA"/>
</dbReference>
<proteinExistence type="predicted"/>
<evidence type="ECO:0000256" key="5">
    <source>
        <dbReference type="SAM" id="MobiDB-lite"/>
    </source>
</evidence>
<evidence type="ECO:0000313" key="8">
    <source>
        <dbReference type="Proteomes" id="UP000313066"/>
    </source>
</evidence>
<dbReference type="RefSeq" id="WP_139579173.1">
    <property type="nucleotide sequence ID" value="NZ_VDMA02000022.1"/>
</dbReference>
<dbReference type="AlphaFoldDB" id="A0A5N6BJ43"/>
<evidence type="ECO:0000259" key="6">
    <source>
        <dbReference type="Pfam" id="PF18085"/>
    </source>
</evidence>
<feature type="compositionally biased region" description="Polar residues" evidence="5">
    <location>
        <begin position="133"/>
        <end position="143"/>
    </location>
</feature>
<keyword evidence="4" id="KW-0067">ATP-binding</keyword>
<gene>
    <name evidence="7" type="ORF">FH610_033135</name>
</gene>